<evidence type="ECO:0000256" key="3">
    <source>
        <dbReference type="ARBA" id="ARBA00022553"/>
    </source>
</evidence>
<dbReference type="InterPro" id="IPR000014">
    <property type="entry name" value="PAS"/>
</dbReference>
<feature type="domain" description="PAS" evidence="7">
    <location>
        <begin position="297"/>
        <end position="367"/>
    </location>
</feature>
<accession>A0A7C3PDG7</accession>
<dbReference type="Pfam" id="PF13426">
    <property type="entry name" value="PAS_9"/>
    <property type="match status" value="1"/>
</dbReference>
<dbReference type="AlphaFoldDB" id="A0A7C3PDG7"/>
<protein>
    <recommendedName>
        <fullName evidence="2">histidine kinase</fullName>
        <ecNumber evidence="2">2.7.13.3</ecNumber>
    </recommendedName>
</protein>
<dbReference type="PANTHER" id="PTHR43304">
    <property type="entry name" value="PHYTOCHROME-LIKE PROTEIN CPH1"/>
    <property type="match status" value="1"/>
</dbReference>
<dbReference type="CDD" id="cd00130">
    <property type="entry name" value="PAS"/>
    <property type="match status" value="2"/>
</dbReference>
<dbReference type="InterPro" id="IPR052162">
    <property type="entry name" value="Sensor_kinase/Photoreceptor"/>
</dbReference>
<dbReference type="PANTHER" id="PTHR43304:SF1">
    <property type="entry name" value="PAC DOMAIN-CONTAINING PROTEIN"/>
    <property type="match status" value="1"/>
</dbReference>
<keyword evidence="4" id="KW-0808">Transferase</keyword>
<reference evidence="10" key="1">
    <citation type="journal article" date="2020" name="mSystems">
        <title>Genome- and Community-Level Interaction Insights into Carbon Utilization and Element Cycling Functions of Hydrothermarchaeota in Hydrothermal Sediment.</title>
        <authorList>
            <person name="Zhou Z."/>
            <person name="Liu Y."/>
            <person name="Xu W."/>
            <person name="Pan J."/>
            <person name="Luo Z.H."/>
            <person name="Li M."/>
        </authorList>
    </citation>
    <scope>NUCLEOTIDE SEQUENCE [LARGE SCALE GENOMIC DNA]</scope>
    <source>
        <strain evidence="10">SpSt-418</strain>
    </source>
</reference>
<feature type="domain" description="HAMP" evidence="9">
    <location>
        <begin position="118"/>
        <end position="173"/>
    </location>
</feature>
<dbReference type="GO" id="GO:0016020">
    <property type="term" value="C:membrane"/>
    <property type="evidence" value="ECO:0007669"/>
    <property type="project" value="InterPro"/>
</dbReference>
<comment type="catalytic activity">
    <reaction evidence="1">
        <text>ATP + protein L-histidine = ADP + protein N-phospho-L-histidine.</text>
        <dbReference type="EC" id="2.7.13.3"/>
    </reaction>
</comment>
<dbReference type="SMART" id="SM00091">
    <property type="entry name" value="PAS"/>
    <property type="match status" value="3"/>
</dbReference>
<dbReference type="GO" id="GO:0007165">
    <property type="term" value="P:signal transduction"/>
    <property type="evidence" value="ECO:0007669"/>
    <property type="project" value="InterPro"/>
</dbReference>
<dbReference type="InterPro" id="IPR003660">
    <property type="entry name" value="HAMP_dom"/>
</dbReference>
<dbReference type="EMBL" id="DSRU01000049">
    <property type="protein sequence ID" value="HFM96975.1"/>
    <property type="molecule type" value="Genomic_DNA"/>
</dbReference>
<dbReference type="InterPro" id="IPR001610">
    <property type="entry name" value="PAC"/>
</dbReference>
<evidence type="ECO:0000256" key="4">
    <source>
        <dbReference type="ARBA" id="ARBA00022679"/>
    </source>
</evidence>
<feature type="domain" description="PAC" evidence="8">
    <location>
        <begin position="492"/>
        <end position="544"/>
    </location>
</feature>
<dbReference type="PROSITE" id="PS50113">
    <property type="entry name" value="PAC"/>
    <property type="match status" value="1"/>
</dbReference>
<comment type="caution">
    <text evidence="10">The sequence shown here is derived from an EMBL/GenBank/DDBJ whole genome shotgun (WGS) entry which is preliminary data.</text>
</comment>
<keyword evidence="5" id="KW-0418">Kinase</keyword>
<dbReference type="InterPro" id="IPR013656">
    <property type="entry name" value="PAS_4"/>
</dbReference>
<dbReference type="InterPro" id="IPR035965">
    <property type="entry name" value="PAS-like_dom_sf"/>
</dbReference>
<dbReference type="NCBIfam" id="TIGR00229">
    <property type="entry name" value="sensory_box"/>
    <property type="match status" value="2"/>
</dbReference>
<evidence type="ECO:0000259" key="7">
    <source>
        <dbReference type="PROSITE" id="PS50112"/>
    </source>
</evidence>
<feature type="coiled-coil region" evidence="6">
    <location>
        <begin position="528"/>
        <end position="566"/>
    </location>
</feature>
<dbReference type="SMART" id="SM00086">
    <property type="entry name" value="PAC"/>
    <property type="match status" value="1"/>
</dbReference>
<feature type="domain" description="PAS" evidence="7">
    <location>
        <begin position="417"/>
        <end position="494"/>
    </location>
</feature>
<dbReference type="Pfam" id="PF08448">
    <property type="entry name" value="PAS_4"/>
    <property type="match status" value="1"/>
</dbReference>
<dbReference type="EC" id="2.7.13.3" evidence="2"/>
<evidence type="ECO:0000256" key="1">
    <source>
        <dbReference type="ARBA" id="ARBA00000085"/>
    </source>
</evidence>
<evidence type="ECO:0000256" key="6">
    <source>
        <dbReference type="SAM" id="Coils"/>
    </source>
</evidence>
<dbReference type="PROSITE" id="PS50112">
    <property type="entry name" value="PAS"/>
    <property type="match status" value="2"/>
</dbReference>
<dbReference type="PROSITE" id="PS50885">
    <property type="entry name" value="HAMP"/>
    <property type="match status" value="1"/>
</dbReference>
<keyword evidence="3" id="KW-0597">Phosphoprotein</keyword>
<organism evidence="10">
    <name type="scientific">Oscillatoriales cyanobacterium SpSt-418</name>
    <dbReference type="NCBI Taxonomy" id="2282169"/>
    <lineage>
        <taxon>Bacteria</taxon>
        <taxon>Bacillati</taxon>
        <taxon>Cyanobacteriota</taxon>
        <taxon>Cyanophyceae</taxon>
        <taxon>Oscillatoriophycideae</taxon>
        <taxon>Oscillatoriales</taxon>
    </lineage>
</organism>
<evidence type="ECO:0000259" key="9">
    <source>
        <dbReference type="PROSITE" id="PS50885"/>
    </source>
</evidence>
<gene>
    <name evidence="10" type="ORF">ENR64_04260</name>
</gene>
<keyword evidence="6" id="KW-0175">Coiled coil</keyword>
<sequence length="588" mass="66608">MMSRRQFLEILSGVYGRELFLQRSLAQLHECMPVKPLILAASTLISDAVQQCLARSPDEMYEPVVVQLADNSYKLLELQTLLISQAQVYKLAMETLDERNVALGRANLEISAKNQQMSQYLQQVNVLTDAAAAVENDAFDATSLDQVAERPDELGHLARVFSQMIQTVQLRERELEAAKDQLEAILNAVPGAISWIDSTGIYLGVNRHLAENWHLSQEAFIGQEIGFLKGSAQFAEFMREFIVSPQEAASQVIEISGGATKKYFLLAAQKYQQGAATVSVGIDVTDRKQAEEALRQSEARNRAFLKAIPDLILCLRKDGIYLDVVEAKQNILNATRENRIGKSVYDILPVEVAHKYMEAIERAIATGETQAIEYEFSDGANVADFEGRVVRCGDDEVIFIVRDITDRKQAEEALRIAEENYRSIFENALEGIFQSSTDGRFLKVNPALARIYGYDSPEELVQSITSIDTQTYVDPNGRNEFKRVMEASNAVKNREYQIYRKDGSIIWIEENTRAVRDKVGNLLYYEGIVEDITERKQLEADLKQQLEELQIEIDQQKRQKDVAQITQSDYFQELKDELAGLEVDEFWR</sequence>
<evidence type="ECO:0000256" key="2">
    <source>
        <dbReference type="ARBA" id="ARBA00012438"/>
    </source>
</evidence>
<evidence type="ECO:0000256" key="5">
    <source>
        <dbReference type="ARBA" id="ARBA00022777"/>
    </source>
</evidence>
<proteinExistence type="predicted"/>
<evidence type="ECO:0000259" key="8">
    <source>
        <dbReference type="PROSITE" id="PS50113"/>
    </source>
</evidence>
<dbReference type="Gene3D" id="3.30.450.20">
    <property type="entry name" value="PAS domain"/>
    <property type="match status" value="3"/>
</dbReference>
<dbReference type="SUPFAM" id="SSF55785">
    <property type="entry name" value="PYP-like sensor domain (PAS domain)"/>
    <property type="match status" value="3"/>
</dbReference>
<dbReference type="InterPro" id="IPR000700">
    <property type="entry name" value="PAS-assoc_C"/>
</dbReference>
<dbReference type="GO" id="GO:0004673">
    <property type="term" value="F:protein histidine kinase activity"/>
    <property type="evidence" value="ECO:0007669"/>
    <property type="project" value="UniProtKB-EC"/>
</dbReference>
<name>A0A7C3PDG7_9CYAN</name>
<evidence type="ECO:0000313" key="10">
    <source>
        <dbReference type="EMBL" id="HFM96975.1"/>
    </source>
</evidence>